<name>A0ABW5WI68_9PSEU</name>
<dbReference type="EMBL" id="JBHUOF010000049">
    <property type="protein sequence ID" value="MFD2803161.1"/>
    <property type="molecule type" value="Genomic_DNA"/>
</dbReference>
<gene>
    <name evidence="1" type="ORF">ACFS2C_27590</name>
</gene>
<dbReference type="Pfam" id="PF06224">
    <property type="entry name" value="AlkZ-like"/>
    <property type="match status" value="1"/>
</dbReference>
<comment type="caution">
    <text evidence="1">The sequence shown here is derived from an EMBL/GenBank/DDBJ whole genome shotgun (WGS) entry which is preliminary data.</text>
</comment>
<keyword evidence="2" id="KW-1185">Reference proteome</keyword>
<dbReference type="InterPro" id="IPR009351">
    <property type="entry name" value="AlkZ-like"/>
</dbReference>
<dbReference type="RefSeq" id="WP_377394832.1">
    <property type="nucleotide sequence ID" value="NZ_JBHSAN010000054.1"/>
</dbReference>
<organism evidence="1 2">
    <name type="scientific">Prauserella oleivorans</name>
    <dbReference type="NCBI Taxonomy" id="1478153"/>
    <lineage>
        <taxon>Bacteria</taxon>
        <taxon>Bacillati</taxon>
        <taxon>Actinomycetota</taxon>
        <taxon>Actinomycetes</taxon>
        <taxon>Pseudonocardiales</taxon>
        <taxon>Pseudonocardiaceae</taxon>
        <taxon>Prauserella</taxon>
    </lineage>
</organism>
<sequence>MTVLGRRALNRALLARQHLLERADMPALAMVDHLVGMQAQAPFPPYYGLWTRLRGFEPGELSALLLDRKVVRIAVMRGTVHLVTAADAPELRAAVQPVLDRDLRRVGALDLDTVAAETRKILAERPYPTTELARELARRLPGHDRSDLMLAARALVPLVQVPPRAVWGRAGQPTCATLQDWLGVDVPERPGLKQLVLRYLAAFGPATVRDVQAWCGLTRLAEIVDRLRPRLRVFRTDDGKELFDLPDAPRPDPDTPAPVRFLPEFDNLLLSHADRTRVISDEYRKRISTRNGIAPATILVDGVMCGRWKIIRDKEKSTLDIEPFERLSGPDRAALSEEGSRLLRFAELPDGEVRFSPAG</sequence>
<proteinExistence type="predicted"/>
<dbReference type="GO" id="GO:0003677">
    <property type="term" value="F:DNA binding"/>
    <property type="evidence" value="ECO:0007669"/>
    <property type="project" value="UniProtKB-KW"/>
</dbReference>
<dbReference type="PANTHER" id="PTHR38479:SF2">
    <property type="entry name" value="WINGED HELIX DNA-BINDING DOMAIN-CONTAINING PROTEIN"/>
    <property type="match status" value="1"/>
</dbReference>
<keyword evidence="1" id="KW-0238">DNA-binding</keyword>
<accession>A0ABW5WI68</accession>
<dbReference type="Proteomes" id="UP001597478">
    <property type="component" value="Unassembled WGS sequence"/>
</dbReference>
<dbReference type="PANTHER" id="PTHR38479">
    <property type="entry name" value="LMO0824 PROTEIN"/>
    <property type="match status" value="1"/>
</dbReference>
<evidence type="ECO:0000313" key="2">
    <source>
        <dbReference type="Proteomes" id="UP001597478"/>
    </source>
</evidence>
<protein>
    <submittedName>
        <fullName evidence="1">Winged helix DNA-binding domain-containing protein</fullName>
    </submittedName>
</protein>
<reference evidence="2" key="1">
    <citation type="journal article" date="2019" name="Int. J. Syst. Evol. Microbiol.">
        <title>The Global Catalogue of Microorganisms (GCM) 10K type strain sequencing project: providing services to taxonomists for standard genome sequencing and annotation.</title>
        <authorList>
            <consortium name="The Broad Institute Genomics Platform"/>
            <consortium name="The Broad Institute Genome Sequencing Center for Infectious Disease"/>
            <person name="Wu L."/>
            <person name="Ma J."/>
        </authorList>
    </citation>
    <scope>NUCLEOTIDE SEQUENCE [LARGE SCALE GENOMIC DNA]</scope>
    <source>
        <strain evidence="2">IBRC-M 10906</strain>
    </source>
</reference>
<evidence type="ECO:0000313" key="1">
    <source>
        <dbReference type="EMBL" id="MFD2803161.1"/>
    </source>
</evidence>